<dbReference type="Gene3D" id="2.30.110.10">
    <property type="entry name" value="Electron Transport, Fmn-binding Protein, Chain A"/>
    <property type="match status" value="1"/>
</dbReference>
<dbReference type="Pfam" id="PF04075">
    <property type="entry name" value="F420H2_quin_red"/>
    <property type="match status" value="1"/>
</dbReference>
<dbReference type="InterPro" id="IPR012349">
    <property type="entry name" value="Split_barrel_FMN-bd"/>
</dbReference>
<gene>
    <name evidence="1" type="ORF">GCM10011492_39470</name>
</gene>
<dbReference type="Proteomes" id="UP000636793">
    <property type="component" value="Unassembled WGS sequence"/>
</dbReference>
<evidence type="ECO:0000313" key="2">
    <source>
        <dbReference type="Proteomes" id="UP000636793"/>
    </source>
</evidence>
<evidence type="ECO:0008006" key="3">
    <source>
        <dbReference type="Google" id="ProtNLM"/>
    </source>
</evidence>
<accession>A0A916TI91</accession>
<protein>
    <recommendedName>
        <fullName evidence="3">DUF385 domain-containing protein</fullName>
    </recommendedName>
</protein>
<dbReference type="AlphaFoldDB" id="A0A916TI91"/>
<dbReference type="InterPro" id="IPR004378">
    <property type="entry name" value="F420H2_quin_Rdtase"/>
</dbReference>
<evidence type="ECO:0000313" key="1">
    <source>
        <dbReference type="EMBL" id="GGB44492.1"/>
    </source>
</evidence>
<dbReference type="RefSeq" id="WP_229749888.1">
    <property type="nucleotide sequence ID" value="NZ_BMHI01000006.1"/>
</dbReference>
<reference evidence="1" key="2">
    <citation type="submission" date="2020-09" db="EMBL/GenBank/DDBJ databases">
        <authorList>
            <person name="Sun Q."/>
            <person name="Zhou Y."/>
        </authorList>
    </citation>
    <scope>NUCLEOTIDE SEQUENCE</scope>
    <source>
        <strain evidence="1">CGMCC 1.15085</strain>
    </source>
</reference>
<dbReference type="GO" id="GO:0016491">
    <property type="term" value="F:oxidoreductase activity"/>
    <property type="evidence" value="ECO:0007669"/>
    <property type="project" value="InterPro"/>
</dbReference>
<reference evidence="1" key="1">
    <citation type="journal article" date="2014" name="Int. J. Syst. Evol. Microbiol.">
        <title>Complete genome sequence of Corynebacterium casei LMG S-19264T (=DSM 44701T), isolated from a smear-ripened cheese.</title>
        <authorList>
            <consortium name="US DOE Joint Genome Institute (JGI-PGF)"/>
            <person name="Walter F."/>
            <person name="Albersmeier A."/>
            <person name="Kalinowski J."/>
            <person name="Ruckert C."/>
        </authorList>
    </citation>
    <scope>NUCLEOTIDE SEQUENCE</scope>
    <source>
        <strain evidence="1">CGMCC 1.15085</strain>
    </source>
</reference>
<comment type="caution">
    <text evidence="1">The sequence shown here is derived from an EMBL/GenBank/DDBJ whole genome shotgun (WGS) entry which is preliminary data.</text>
</comment>
<dbReference type="EMBL" id="BMHI01000006">
    <property type="protein sequence ID" value="GGB44492.1"/>
    <property type="molecule type" value="Genomic_DNA"/>
</dbReference>
<keyword evidence="2" id="KW-1185">Reference proteome</keyword>
<organism evidence="1 2">
    <name type="scientific">Flexivirga endophytica</name>
    <dbReference type="NCBI Taxonomy" id="1849103"/>
    <lineage>
        <taxon>Bacteria</taxon>
        <taxon>Bacillati</taxon>
        <taxon>Actinomycetota</taxon>
        <taxon>Actinomycetes</taxon>
        <taxon>Micrococcales</taxon>
        <taxon>Dermacoccaceae</taxon>
        <taxon>Flexivirga</taxon>
    </lineage>
</organism>
<proteinExistence type="predicted"/>
<name>A0A916TI91_9MICO</name>
<sequence>MSQQPRAQTLRFQGAVNRVMRVLLRVPIVGKLPGRRLALLEIVGRRSGKHFEVPVAYTRQGHDLLVGTPFSWGRNLRTGDVIDIVLMGTRRKADVVAYTDHDAVIEAYGAMCRDNKAFANFNKVGISKQGEPDPADLEAAFESGARAFRLAPRSPAGA</sequence>